<organism evidence="2 3">
    <name type="scientific">Lolium multiflorum</name>
    <name type="common">Italian ryegrass</name>
    <name type="synonym">Lolium perenne subsp. multiflorum</name>
    <dbReference type="NCBI Taxonomy" id="4521"/>
    <lineage>
        <taxon>Eukaryota</taxon>
        <taxon>Viridiplantae</taxon>
        <taxon>Streptophyta</taxon>
        <taxon>Embryophyta</taxon>
        <taxon>Tracheophyta</taxon>
        <taxon>Spermatophyta</taxon>
        <taxon>Magnoliopsida</taxon>
        <taxon>Liliopsida</taxon>
        <taxon>Poales</taxon>
        <taxon>Poaceae</taxon>
        <taxon>BOP clade</taxon>
        <taxon>Pooideae</taxon>
        <taxon>Poodae</taxon>
        <taxon>Poeae</taxon>
        <taxon>Poeae Chloroplast Group 2 (Poeae type)</taxon>
        <taxon>Loliodinae</taxon>
        <taxon>Loliinae</taxon>
        <taxon>Lolium</taxon>
    </lineage>
</organism>
<proteinExistence type="predicted"/>
<dbReference type="EMBL" id="JAUUTY010000006">
    <property type="protein sequence ID" value="KAK1619290.1"/>
    <property type="molecule type" value="Genomic_DNA"/>
</dbReference>
<evidence type="ECO:0000313" key="3">
    <source>
        <dbReference type="Proteomes" id="UP001231189"/>
    </source>
</evidence>
<dbReference type="Proteomes" id="UP001231189">
    <property type="component" value="Unassembled WGS sequence"/>
</dbReference>
<comment type="caution">
    <text evidence="2">The sequence shown here is derived from an EMBL/GenBank/DDBJ whole genome shotgun (WGS) entry which is preliminary data.</text>
</comment>
<sequence>MCLRPGDQEEAAPKNDALTGASGKRITRTLSQVNQVPAGKIMMPMKRFSVCEKFDMLFAVEDDLDWNLSQPRSESFACRTNAALKDDRGKDSGVEGYPFWQRSRSIGCSRPYFAEQFTRLESENAHLRKTIKTSADQVLEANRLAGDAKNEDISLKDELKKLKQKNEG</sequence>
<evidence type="ECO:0000313" key="2">
    <source>
        <dbReference type="EMBL" id="KAK1619290.1"/>
    </source>
</evidence>
<name>A0AAD8RD40_LOLMU</name>
<keyword evidence="3" id="KW-1185">Reference proteome</keyword>
<gene>
    <name evidence="2" type="ORF">QYE76_024807</name>
</gene>
<feature type="region of interest" description="Disordered" evidence="1">
    <location>
        <begin position="1"/>
        <end position="23"/>
    </location>
</feature>
<protein>
    <submittedName>
        <fullName evidence="2">Uncharacterized protein</fullName>
    </submittedName>
</protein>
<dbReference type="AlphaFoldDB" id="A0AAD8RD40"/>
<evidence type="ECO:0000256" key="1">
    <source>
        <dbReference type="SAM" id="MobiDB-lite"/>
    </source>
</evidence>
<reference evidence="2" key="1">
    <citation type="submission" date="2023-07" db="EMBL/GenBank/DDBJ databases">
        <title>A chromosome-level genome assembly of Lolium multiflorum.</title>
        <authorList>
            <person name="Chen Y."/>
            <person name="Copetti D."/>
            <person name="Kolliker R."/>
            <person name="Studer B."/>
        </authorList>
    </citation>
    <scope>NUCLEOTIDE SEQUENCE</scope>
    <source>
        <strain evidence="2">02402/16</strain>
        <tissue evidence="2">Leaf</tissue>
    </source>
</reference>
<accession>A0AAD8RD40</accession>